<dbReference type="EMBL" id="MPUH01001331">
    <property type="protein sequence ID" value="OMJ68436.1"/>
    <property type="molecule type" value="Genomic_DNA"/>
</dbReference>
<comment type="subcellular location">
    <subcellularLocation>
        <location evidence="1">Cytoplasm</location>
    </subcellularLocation>
</comment>
<dbReference type="PANTHER" id="PTHR10527">
    <property type="entry name" value="IMPORTIN BETA"/>
    <property type="match status" value="1"/>
</dbReference>
<accession>A0A1R2AV81</accession>
<keyword evidence="8" id="KW-1185">Reference proteome</keyword>
<comment type="caution">
    <text evidence="7">The sequence shown here is derived from an EMBL/GenBank/DDBJ whole genome shotgun (WGS) entry which is preliminary data.</text>
</comment>
<keyword evidence="5" id="KW-0653">Protein transport</keyword>
<dbReference type="AlphaFoldDB" id="A0A1R2AV81"/>
<dbReference type="Pfam" id="PF25574">
    <property type="entry name" value="TPR_IMB1"/>
    <property type="match status" value="1"/>
</dbReference>
<evidence type="ECO:0000256" key="2">
    <source>
        <dbReference type="ARBA" id="ARBA00022448"/>
    </source>
</evidence>
<evidence type="ECO:0000256" key="4">
    <source>
        <dbReference type="ARBA" id="ARBA00022737"/>
    </source>
</evidence>
<sequence>MTSLDEILVQAQSLNQNAREIALTYLDQSAISNPNSLFQQLSQILLDGLCQKNIRILAAIYLKNNINKYWDTISSNNKDHIKANCISSLGINDLDLVKIGAITVSTLFLKELPKGLWKEGLDILITNSYNTINTYKHASLLTLGYICEDLNPEVLTNEEKYKILLATLSGMAQDNEEIQYVSITAFKNSVKFFEANFRNGNESYEILMSLYDNFKYFPVLAFQTIGEILTVFPEIFDNTLCTLGELTYNGIKSDNEDIALAAINVWNTIGDIEKYRLEIGIPLLGYLETACESLTELLLPKLLLPLIDDEWSVSKAAYNMMSSISVICEGQNSQQVSRFIKEHIYSKSYMKKSLAGILALSSLYEESTEVHDNFREYFSQVIKLFNSPHEDVQKHAFWCFSRFCKNSNKDLDEKFIIEAQEKLLKFINCEGKSNPFACWGLKAIYQRYSWILDINQCKCVIETLLKIITQENKYRTEYYELITSILNEIPDNYINIIELLFTQFLNFYTNNLLNNDLYNIYISNTLQIILTKLPANRLTEPIIDKTLNSIILFLNIKSTLYEESLQLLGALAINTGPNFSSYLPKVSSYLLHSITILDSSGIIKSGIIAIGDIARTLGSEMPLFIEKAIPSLLIILENPNILITCKILSINCLGDIANAVNQVFLPYMPIILKYLDGAAGISLQITNDADLNENLYELRESIIQFYICLIQGLAKNYKQNLIQERLSQLNTYIGIIIQDKFSPTPYLHQCILGLIIDLIENYKDYKLDTVLFTYIKSFSKSCNGLCDAARIIMSLCN</sequence>
<keyword evidence="3" id="KW-0963">Cytoplasm</keyword>
<dbReference type="Pfam" id="PF03810">
    <property type="entry name" value="IBN_N"/>
    <property type="match status" value="1"/>
</dbReference>
<evidence type="ECO:0000256" key="3">
    <source>
        <dbReference type="ARBA" id="ARBA00022490"/>
    </source>
</evidence>
<dbReference type="SMART" id="SM00913">
    <property type="entry name" value="IBN_N"/>
    <property type="match status" value="1"/>
</dbReference>
<dbReference type="Gene3D" id="1.25.10.10">
    <property type="entry name" value="Leucine-rich Repeat Variant"/>
    <property type="match status" value="1"/>
</dbReference>
<reference evidence="7 8" key="1">
    <citation type="submission" date="2016-11" db="EMBL/GenBank/DDBJ databases">
        <title>The macronuclear genome of Stentor coeruleus: a giant cell with tiny introns.</title>
        <authorList>
            <person name="Slabodnick M."/>
            <person name="Ruby J.G."/>
            <person name="Reiff S.B."/>
            <person name="Swart E.C."/>
            <person name="Gosai S."/>
            <person name="Prabakaran S."/>
            <person name="Witkowska E."/>
            <person name="Larue G.E."/>
            <person name="Fisher S."/>
            <person name="Freeman R.M."/>
            <person name="Gunawardena J."/>
            <person name="Chu W."/>
            <person name="Stover N.A."/>
            <person name="Gregory B.D."/>
            <person name="Nowacki M."/>
            <person name="Derisi J."/>
            <person name="Roy S.W."/>
            <person name="Marshall W.F."/>
            <person name="Sood P."/>
        </authorList>
    </citation>
    <scope>NUCLEOTIDE SEQUENCE [LARGE SCALE GENOMIC DNA]</scope>
    <source>
        <strain evidence="7">WM001</strain>
    </source>
</reference>
<dbReference type="GO" id="GO:0031267">
    <property type="term" value="F:small GTPase binding"/>
    <property type="evidence" value="ECO:0007669"/>
    <property type="project" value="InterPro"/>
</dbReference>
<keyword evidence="4" id="KW-0677">Repeat</keyword>
<name>A0A1R2AV81_9CILI</name>
<evidence type="ECO:0000256" key="5">
    <source>
        <dbReference type="ARBA" id="ARBA00022927"/>
    </source>
</evidence>
<dbReference type="InterPro" id="IPR001494">
    <property type="entry name" value="Importin-beta_N"/>
</dbReference>
<proteinExistence type="predicted"/>
<dbReference type="Proteomes" id="UP000187209">
    <property type="component" value="Unassembled WGS sequence"/>
</dbReference>
<dbReference type="GO" id="GO:0005737">
    <property type="term" value="C:cytoplasm"/>
    <property type="evidence" value="ECO:0007669"/>
    <property type="project" value="UniProtKB-SubCell"/>
</dbReference>
<gene>
    <name evidence="7" type="ORF">SteCoe_34108</name>
</gene>
<protein>
    <recommendedName>
        <fullName evidence="6">Importin N-terminal domain-containing protein</fullName>
    </recommendedName>
</protein>
<keyword evidence="2" id="KW-0813">Transport</keyword>
<dbReference type="PROSITE" id="PS50166">
    <property type="entry name" value="IMPORTIN_B_NT"/>
    <property type="match status" value="1"/>
</dbReference>
<dbReference type="SUPFAM" id="SSF48371">
    <property type="entry name" value="ARM repeat"/>
    <property type="match status" value="1"/>
</dbReference>
<dbReference type="InterPro" id="IPR016024">
    <property type="entry name" value="ARM-type_fold"/>
</dbReference>
<dbReference type="InterPro" id="IPR040122">
    <property type="entry name" value="Importin_beta"/>
</dbReference>
<evidence type="ECO:0000313" key="8">
    <source>
        <dbReference type="Proteomes" id="UP000187209"/>
    </source>
</evidence>
<dbReference type="InterPro" id="IPR058584">
    <property type="entry name" value="IMB1_TNPO1-like_TPR"/>
</dbReference>
<organism evidence="7 8">
    <name type="scientific">Stentor coeruleus</name>
    <dbReference type="NCBI Taxonomy" id="5963"/>
    <lineage>
        <taxon>Eukaryota</taxon>
        <taxon>Sar</taxon>
        <taxon>Alveolata</taxon>
        <taxon>Ciliophora</taxon>
        <taxon>Postciliodesmatophora</taxon>
        <taxon>Heterotrichea</taxon>
        <taxon>Heterotrichida</taxon>
        <taxon>Stentoridae</taxon>
        <taxon>Stentor</taxon>
    </lineage>
</organism>
<dbReference type="GO" id="GO:0006606">
    <property type="term" value="P:protein import into nucleus"/>
    <property type="evidence" value="ECO:0007669"/>
    <property type="project" value="InterPro"/>
</dbReference>
<dbReference type="OrthoDB" id="10263328at2759"/>
<feature type="domain" description="Importin N-terminal" evidence="6">
    <location>
        <begin position="22"/>
        <end position="91"/>
    </location>
</feature>
<evidence type="ECO:0000313" key="7">
    <source>
        <dbReference type="EMBL" id="OMJ68436.1"/>
    </source>
</evidence>
<dbReference type="InterPro" id="IPR011989">
    <property type="entry name" value="ARM-like"/>
</dbReference>
<evidence type="ECO:0000256" key="1">
    <source>
        <dbReference type="ARBA" id="ARBA00004496"/>
    </source>
</evidence>
<evidence type="ECO:0000259" key="6">
    <source>
        <dbReference type="PROSITE" id="PS50166"/>
    </source>
</evidence>